<keyword evidence="1" id="KW-0472">Membrane</keyword>
<keyword evidence="1" id="KW-0812">Transmembrane</keyword>
<reference evidence="4" key="1">
    <citation type="submission" date="2017-06" db="EMBL/GenBank/DDBJ databases">
        <authorList>
            <person name="Varghese N."/>
            <person name="Submissions S."/>
        </authorList>
    </citation>
    <scope>NUCLEOTIDE SEQUENCE [LARGE SCALE GENOMIC DNA]</scope>
    <source>
        <strain evidence="4">JAD2</strain>
    </source>
</reference>
<dbReference type="AlphaFoldDB" id="A0A212Q114"/>
<dbReference type="InParanoid" id="A0A212Q114"/>
<organism evidence="3 4">
    <name type="scientific">Thermoflexus hugenholtzii JAD2</name>
    <dbReference type="NCBI Taxonomy" id="877466"/>
    <lineage>
        <taxon>Bacteria</taxon>
        <taxon>Bacillati</taxon>
        <taxon>Chloroflexota</taxon>
        <taxon>Thermoflexia</taxon>
        <taxon>Thermoflexales</taxon>
        <taxon>Thermoflexaceae</taxon>
        <taxon>Thermoflexus</taxon>
    </lineage>
</organism>
<proteinExistence type="predicted"/>
<evidence type="ECO:0000313" key="3">
    <source>
        <dbReference type="EMBL" id="SNB53051.1"/>
    </source>
</evidence>
<dbReference type="InterPro" id="IPR024402">
    <property type="entry name" value="DUF2726"/>
</dbReference>
<feature type="domain" description="DUF2726" evidence="2">
    <location>
        <begin position="54"/>
        <end position="171"/>
    </location>
</feature>
<sequence length="183" mass="20853">MEQLGGILIAAACGLGLVLALAAGWLLNSSVQRKTPAQVVERPEALQEGSLQIRRMLSDAEAAFYWALKRAVGDRWVILPRVPLHRVFRRIEHLPHEMYTMLENGEVDFLLVHPRSWEPVCGIELDDSTHHSPTRRERDRRKEALFRAAGLPLLRWSMSERWDVEEIATRVSATLNAARESQN</sequence>
<dbReference type="RefSeq" id="WP_088570160.1">
    <property type="nucleotide sequence ID" value="NZ_FYEK01000003.1"/>
</dbReference>
<evidence type="ECO:0000259" key="2">
    <source>
        <dbReference type="Pfam" id="PF10881"/>
    </source>
</evidence>
<keyword evidence="1" id="KW-1133">Transmembrane helix</keyword>
<evidence type="ECO:0000313" key="4">
    <source>
        <dbReference type="Proteomes" id="UP000197025"/>
    </source>
</evidence>
<accession>A0A212Q114</accession>
<protein>
    <recommendedName>
        <fullName evidence="2">DUF2726 domain-containing protein</fullName>
    </recommendedName>
</protein>
<name>A0A212Q114_9CHLR</name>
<evidence type="ECO:0000256" key="1">
    <source>
        <dbReference type="SAM" id="Phobius"/>
    </source>
</evidence>
<feature type="transmembrane region" description="Helical" evidence="1">
    <location>
        <begin position="6"/>
        <end position="27"/>
    </location>
</feature>
<keyword evidence="4" id="KW-1185">Reference proteome</keyword>
<gene>
    <name evidence="3" type="ORF">SAMN02746019_00023950</name>
</gene>
<dbReference type="EMBL" id="FYEK01000003">
    <property type="protein sequence ID" value="SNB53051.1"/>
    <property type="molecule type" value="Genomic_DNA"/>
</dbReference>
<dbReference type="Pfam" id="PF10881">
    <property type="entry name" value="DUF2726"/>
    <property type="match status" value="1"/>
</dbReference>
<dbReference type="OrthoDB" id="9797274at2"/>
<dbReference type="Proteomes" id="UP000197025">
    <property type="component" value="Unassembled WGS sequence"/>
</dbReference>